<organism evidence="1 2">
    <name type="scientific">Candidatus Ordinivivax streblomastigis</name>
    <dbReference type="NCBI Taxonomy" id="2540710"/>
    <lineage>
        <taxon>Bacteria</taxon>
        <taxon>Pseudomonadati</taxon>
        <taxon>Bacteroidota</taxon>
        <taxon>Bacteroidia</taxon>
        <taxon>Bacteroidales</taxon>
        <taxon>Candidatus Ordinivivax</taxon>
    </lineage>
</organism>
<comment type="caution">
    <text evidence="1">The sequence shown here is derived from an EMBL/GenBank/DDBJ whole genome shotgun (WGS) entry which is preliminary data.</text>
</comment>
<reference evidence="1 2" key="1">
    <citation type="submission" date="2019-03" db="EMBL/GenBank/DDBJ databases">
        <title>Single cell metagenomics reveals metabolic interactions within the superorganism composed of flagellate Streblomastix strix and complex community of Bacteroidetes bacteria on its surface.</title>
        <authorList>
            <person name="Treitli S.C."/>
            <person name="Kolisko M."/>
            <person name="Husnik F."/>
            <person name="Keeling P."/>
            <person name="Hampl V."/>
        </authorList>
    </citation>
    <scope>NUCLEOTIDE SEQUENCE [LARGE SCALE GENOMIC DNA]</scope>
    <source>
        <strain evidence="1">St1</strain>
    </source>
</reference>
<evidence type="ECO:0000313" key="1">
    <source>
        <dbReference type="EMBL" id="KAA6301616.1"/>
    </source>
</evidence>
<sequence length="75" mass="8192">METIVLNVPKVGNIPSFDYSVYLAAKLYEDELLSAGQASAVANVSKRVFIELMGRYGVSPFSTKVEDLLEDIAHA</sequence>
<dbReference type="AlphaFoldDB" id="A0A5M8NZS2"/>
<protein>
    <submittedName>
        <fullName evidence="1">Uncharacterized protein</fullName>
    </submittedName>
</protein>
<proteinExistence type="predicted"/>
<dbReference type="EMBL" id="SNRX01000016">
    <property type="protein sequence ID" value="KAA6301616.1"/>
    <property type="molecule type" value="Genomic_DNA"/>
</dbReference>
<accession>A0A5M8NZS2</accession>
<evidence type="ECO:0000313" key="2">
    <source>
        <dbReference type="Proteomes" id="UP000324575"/>
    </source>
</evidence>
<dbReference type="Pfam" id="PF03683">
    <property type="entry name" value="UPF0175"/>
    <property type="match status" value="1"/>
</dbReference>
<gene>
    <name evidence="1" type="ORF">EZS26_002222</name>
</gene>
<dbReference type="Proteomes" id="UP000324575">
    <property type="component" value="Unassembled WGS sequence"/>
</dbReference>
<name>A0A5M8NZS2_9BACT</name>
<dbReference type="InterPro" id="IPR005368">
    <property type="entry name" value="UPF0175"/>
</dbReference>